<dbReference type="RefSeq" id="WP_023175626.1">
    <property type="nucleotide sequence ID" value="NC_022600.1"/>
</dbReference>
<keyword evidence="1" id="KW-1133">Transmembrane helix</keyword>
<dbReference type="HOGENOM" id="CLU_1169339_0_0_3"/>
<dbReference type="eggNOG" id="ENOG5033UWJ">
    <property type="taxonomic scope" value="Bacteria"/>
</dbReference>
<dbReference type="KEGG" id="glj:GKIL_4040"/>
<reference evidence="2 3" key="1">
    <citation type="journal article" date="2013" name="PLoS ONE">
        <title>Cultivation and Complete Genome Sequencing of Gloeobacter kilaueensis sp. nov., from a Lava Cave in Kilauea Caldera, Hawai'i.</title>
        <authorList>
            <person name="Saw J.H."/>
            <person name="Schatz M."/>
            <person name="Brown M.V."/>
            <person name="Kunkel D.D."/>
            <person name="Foster J.S."/>
            <person name="Shick H."/>
            <person name="Christensen S."/>
            <person name="Hou S."/>
            <person name="Wan X."/>
            <person name="Donachie S.P."/>
        </authorList>
    </citation>
    <scope>NUCLEOTIDE SEQUENCE [LARGE SCALE GENOMIC DNA]</scope>
    <source>
        <strain evidence="3">JS</strain>
    </source>
</reference>
<keyword evidence="1" id="KW-0472">Membrane</keyword>
<sequence length="237" mass="26040">MQEGTDQPSRSHEKFSLEKLNQAVQIVAIVAGGAWGIYTFVYRANIAPNLAPPTLSVTNVLTKVGHKGNWVAIRSTVSRSNVGHTGVRVLALTYNAIGVKTRFGKKTATGTNFARIAPGATVVSAARYYDNPVSDEVILHEGVLFEGATSKPSEPSTLNPGERVTRDLIFYVDRSKFDSIRFLVNFYYIRLSEQPLPLALKLDGRNLLMAEPDQTCLASGRCREATITDFATEFSLW</sequence>
<name>U5QMY8_GLOK1</name>
<organism evidence="2 3">
    <name type="scientific">Gloeobacter kilaueensis (strain ATCC BAA-2537 / CCAP 1431/1 / ULC 316 / JS1)</name>
    <dbReference type="NCBI Taxonomy" id="1183438"/>
    <lineage>
        <taxon>Bacteria</taxon>
        <taxon>Bacillati</taxon>
        <taxon>Cyanobacteriota</taxon>
        <taxon>Cyanophyceae</taxon>
        <taxon>Gloeobacterales</taxon>
        <taxon>Gloeobacteraceae</taxon>
        <taxon>Gloeobacter</taxon>
    </lineage>
</organism>
<accession>U5QMY8</accession>
<keyword evidence="3" id="KW-1185">Reference proteome</keyword>
<feature type="transmembrane region" description="Helical" evidence="1">
    <location>
        <begin position="20"/>
        <end position="41"/>
    </location>
</feature>
<gene>
    <name evidence="2" type="ORF">GKIL_4040</name>
</gene>
<evidence type="ECO:0000313" key="3">
    <source>
        <dbReference type="Proteomes" id="UP000017396"/>
    </source>
</evidence>
<protein>
    <submittedName>
        <fullName evidence="2">Uncharacterized protein</fullName>
    </submittedName>
</protein>
<dbReference type="OrthoDB" id="7250519at2"/>
<proteinExistence type="predicted"/>
<dbReference type="EMBL" id="CP003587">
    <property type="protein sequence ID" value="AGY60286.1"/>
    <property type="molecule type" value="Genomic_DNA"/>
</dbReference>
<evidence type="ECO:0000256" key="1">
    <source>
        <dbReference type="SAM" id="Phobius"/>
    </source>
</evidence>
<evidence type="ECO:0000313" key="2">
    <source>
        <dbReference type="EMBL" id="AGY60286.1"/>
    </source>
</evidence>
<dbReference type="Proteomes" id="UP000017396">
    <property type="component" value="Chromosome"/>
</dbReference>
<keyword evidence="1" id="KW-0812">Transmembrane</keyword>
<dbReference type="AlphaFoldDB" id="U5QMY8"/>